<gene>
    <name evidence="2" type="primary">tcaR</name>
    <name evidence="2" type="ORF">CJEDD_05985</name>
</gene>
<dbReference type="PANTHER" id="PTHR39515">
    <property type="entry name" value="CONSERVED PROTEIN"/>
    <property type="match status" value="1"/>
</dbReference>
<dbReference type="SUPFAM" id="SSF46785">
    <property type="entry name" value="Winged helix' DNA-binding domain"/>
    <property type="match status" value="1"/>
</dbReference>
<dbReference type="Pfam" id="PF12802">
    <property type="entry name" value="MarR_2"/>
    <property type="match status" value="1"/>
</dbReference>
<dbReference type="PROSITE" id="PS50995">
    <property type="entry name" value="HTH_MARR_2"/>
    <property type="match status" value="1"/>
</dbReference>
<dbReference type="InterPro" id="IPR036388">
    <property type="entry name" value="WH-like_DNA-bd_sf"/>
</dbReference>
<feature type="domain" description="HTH marR-type" evidence="1">
    <location>
        <begin position="1"/>
        <end position="141"/>
    </location>
</feature>
<dbReference type="InterPro" id="IPR011991">
    <property type="entry name" value="ArsR-like_HTH"/>
</dbReference>
<dbReference type="PANTHER" id="PTHR39515:SF2">
    <property type="entry name" value="HTH-TYPE TRANSCRIPTIONAL REGULATOR RV0880"/>
    <property type="match status" value="1"/>
</dbReference>
<dbReference type="Gene3D" id="1.10.10.10">
    <property type="entry name" value="Winged helix-like DNA-binding domain superfamily/Winged helix DNA-binding domain"/>
    <property type="match status" value="1"/>
</dbReference>
<dbReference type="InterPro" id="IPR052526">
    <property type="entry name" value="HTH-type_Bedaq_tolerance"/>
</dbReference>
<accession>A0ABY7UM98</accession>
<organism evidence="2 3">
    <name type="scientific">Corynebacterium jeddahense</name>
    <dbReference type="NCBI Taxonomy" id="1414719"/>
    <lineage>
        <taxon>Bacteria</taxon>
        <taxon>Bacillati</taxon>
        <taxon>Actinomycetota</taxon>
        <taxon>Actinomycetes</taxon>
        <taxon>Mycobacteriales</taxon>
        <taxon>Corynebacteriaceae</taxon>
        <taxon>Corynebacterium</taxon>
    </lineage>
</organism>
<dbReference type="InterPro" id="IPR036390">
    <property type="entry name" value="WH_DNA-bd_sf"/>
</dbReference>
<evidence type="ECO:0000313" key="3">
    <source>
        <dbReference type="Proteomes" id="UP001218071"/>
    </source>
</evidence>
<reference evidence="2 3" key="1">
    <citation type="submission" date="2020-10" db="EMBL/GenBank/DDBJ databases">
        <title>Complete genome sequence of Corynebacterium jeddahense DSM 45997, type strain of Corynebacterium jeddahense.</title>
        <authorList>
            <person name="Busche T."/>
            <person name="Kalinowski J."/>
            <person name="Ruckert C."/>
        </authorList>
    </citation>
    <scope>NUCLEOTIDE SEQUENCE [LARGE SCALE GENOMIC DNA]</scope>
    <source>
        <strain evidence="2 3">DSM 45997</strain>
    </source>
</reference>
<dbReference type="RefSeq" id="WP_042404711.1">
    <property type="nucleotide sequence ID" value="NZ_CBYN010000002.1"/>
</dbReference>
<evidence type="ECO:0000259" key="1">
    <source>
        <dbReference type="PROSITE" id="PS50995"/>
    </source>
</evidence>
<dbReference type="Proteomes" id="UP001218071">
    <property type="component" value="Chromosome"/>
</dbReference>
<name>A0ABY7UM98_9CORY</name>
<dbReference type="SMART" id="SM00347">
    <property type="entry name" value="HTH_MARR"/>
    <property type="match status" value="1"/>
</dbReference>
<sequence length="151" mass="16358">MQSDQDLASLAVDLVSAGSHFARAVFQATGTELSYVSLRVLATLEREPGLRVGELARREGITQPSMSQAIKRLVDDGLVDRAPAPDDARASELTVTDAGRRVVRDYRDASARQVVPMFRDLSPGDVETLQSAAALLPKLTEQLRDRKGGRA</sequence>
<dbReference type="CDD" id="cd00090">
    <property type="entry name" value="HTH_ARSR"/>
    <property type="match status" value="1"/>
</dbReference>
<keyword evidence="3" id="KW-1185">Reference proteome</keyword>
<proteinExistence type="predicted"/>
<evidence type="ECO:0000313" key="2">
    <source>
        <dbReference type="EMBL" id="WCZ38804.1"/>
    </source>
</evidence>
<dbReference type="InterPro" id="IPR000835">
    <property type="entry name" value="HTH_MarR-typ"/>
</dbReference>
<protein>
    <submittedName>
        <fullName evidence="2">HTH-type transcriptional regulator TcaR</fullName>
    </submittedName>
</protein>
<dbReference type="EMBL" id="CP063194">
    <property type="protein sequence ID" value="WCZ38804.1"/>
    <property type="molecule type" value="Genomic_DNA"/>
</dbReference>